<protein>
    <submittedName>
        <fullName evidence="1">Uncharacterized protein</fullName>
    </submittedName>
</protein>
<accession>A0A9P4LVQ8</accession>
<dbReference type="AlphaFoldDB" id="A0A9P4LVQ8"/>
<evidence type="ECO:0000313" key="1">
    <source>
        <dbReference type="EMBL" id="KAF2085619.1"/>
    </source>
</evidence>
<proteinExistence type="predicted"/>
<evidence type="ECO:0000313" key="2">
    <source>
        <dbReference type="Proteomes" id="UP000799776"/>
    </source>
</evidence>
<keyword evidence="2" id="KW-1185">Reference proteome</keyword>
<dbReference type="EMBL" id="ML978729">
    <property type="protein sequence ID" value="KAF2085619.1"/>
    <property type="molecule type" value="Genomic_DNA"/>
</dbReference>
<organism evidence="1 2">
    <name type="scientific">Saccharata proteae CBS 121410</name>
    <dbReference type="NCBI Taxonomy" id="1314787"/>
    <lineage>
        <taxon>Eukaryota</taxon>
        <taxon>Fungi</taxon>
        <taxon>Dikarya</taxon>
        <taxon>Ascomycota</taxon>
        <taxon>Pezizomycotina</taxon>
        <taxon>Dothideomycetes</taxon>
        <taxon>Dothideomycetes incertae sedis</taxon>
        <taxon>Botryosphaeriales</taxon>
        <taxon>Saccharataceae</taxon>
        <taxon>Saccharata</taxon>
    </lineage>
</organism>
<dbReference type="Proteomes" id="UP000799776">
    <property type="component" value="Unassembled WGS sequence"/>
</dbReference>
<reference evidence="1" key="1">
    <citation type="journal article" date="2020" name="Stud. Mycol.">
        <title>101 Dothideomycetes genomes: a test case for predicting lifestyles and emergence of pathogens.</title>
        <authorList>
            <person name="Haridas S."/>
            <person name="Albert R."/>
            <person name="Binder M."/>
            <person name="Bloem J."/>
            <person name="Labutti K."/>
            <person name="Salamov A."/>
            <person name="Andreopoulos B."/>
            <person name="Baker S."/>
            <person name="Barry K."/>
            <person name="Bills G."/>
            <person name="Bluhm B."/>
            <person name="Cannon C."/>
            <person name="Castanera R."/>
            <person name="Culley D."/>
            <person name="Daum C."/>
            <person name="Ezra D."/>
            <person name="Gonzalez J."/>
            <person name="Henrissat B."/>
            <person name="Kuo A."/>
            <person name="Liang C."/>
            <person name="Lipzen A."/>
            <person name="Lutzoni F."/>
            <person name="Magnuson J."/>
            <person name="Mondo S."/>
            <person name="Nolan M."/>
            <person name="Ohm R."/>
            <person name="Pangilinan J."/>
            <person name="Park H.-J."/>
            <person name="Ramirez L."/>
            <person name="Alfaro M."/>
            <person name="Sun H."/>
            <person name="Tritt A."/>
            <person name="Yoshinaga Y."/>
            <person name="Zwiers L.-H."/>
            <person name="Turgeon B."/>
            <person name="Goodwin S."/>
            <person name="Spatafora J."/>
            <person name="Crous P."/>
            <person name="Grigoriev I."/>
        </authorList>
    </citation>
    <scope>NUCLEOTIDE SEQUENCE</scope>
    <source>
        <strain evidence="1">CBS 121410</strain>
    </source>
</reference>
<gene>
    <name evidence="1" type="ORF">K490DRAFT_67503</name>
</gene>
<name>A0A9P4LVQ8_9PEZI</name>
<comment type="caution">
    <text evidence="1">The sequence shown here is derived from an EMBL/GenBank/DDBJ whole genome shotgun (WGS) entry which is preliminary data.</text>
</comment>
<sequence>MPSMLSGTVLSKHFVPVSISPTIVHSRASACPQQQDRRDTKHGARIVLPAICIYIYSYQTTLQSAQRTQYSPGSTATVWHNGTKLEGDVVRAQQYSANLYRVPRAHGEVGRECDSVTLVKGPLCSQSAARHSLKCKTTSRFGLPATTLGRVGKEVSDKALVSTQLLRRQLLDL</sequence>